<evidence type="ECO:0000256" key="3">
    <source>
        <dbReference type="ARBA" id="ARBA00023237"/>
    </source>
</evidence>
<feature type="chain" id="PRO_5043421008" evidence="5">
    <location>
        <begin position="20"/>
        <end position="351"/>
    </location>
</feature>
<keyword evidence="3" id="KW-0998">Cell outer membrane</keyword>
<dbReference type="PANTHER" id="PTHR30329">
    <property type="entry name" value="STATOR ELEMENT OF FLAGELLAR MOTOR COMPLEX"/>
    <property type="match status" value="1"/>
</dbReference>
<dbReference type="EMBL" id="JBDKWZ010000003">
    <property type="protein sequence ID" value="MEN7547522.1"/>
    <property type="molecule type" value="Genomic_DNA"/>
</dbReference>
<proteinExistence type="predicted"/>
<organism evidence="7 8">
    <name type="scientific">Rapidithrix thailandica</name>
    <dbReference type="NCBI Taxonomy" id="413964"/>
    <lineage>
        <taxon>Bacteria</taxon>
        <taxon>Pseudomonadati</taxon>
        <taxon>Bacteroidota</taxon>
        <taxon>Cytophagia</taxon>
        <taxon>Cytophagales</taxon>
        <taxon>Flammeovirgaceae</taxon>
        <taxon>Rapidithrix</taxon>
    </lineage>
</organism>
<dbReference type="Proteomes" id="UP001403385">
    <property type="component" value="Unassembled WGS sequence"/>
</dbReference>
<dbReference type="PROSITE" id="PS51123">
    <property type="entry name" value="OMPA_2"/>
    <property type="match status" value="1"/>
</dbReference>
<feature type="domain" description="OmpA-like" evidence="6">
    <location>
        <begin position="236"/>
        <end position="351"/>
    </location>
</feature>
<dbReference type="GO" id="GO:0009279">
    <property type="term" value="C:cell outer membrane"/>
    <property type="evidence" value="ECO:0007669"/>
    <property type="project" value="UniProtKB-SubCell"/>
</dbReference>
<dbReference type="Gene3D" id="2.60.120.260">
    <property type="entry name" value="Galactose-binding domain-like"/>
    <property type="match status" value="1"/>
</dbReference>
<accession>A0AAW9S1P6</accession>
<evidence type="ECO:0000256" key="5">
    <source>
        <dbReference type="SAM" id="SignalP"/>
    </source>
</evidence>
<dbReference type="SUPFAM" id="SSF103088">
    <property type="entry name" value="OmpA-like"/>
    <property type="match status" value="1"/>
</dbReference>
<comment type="caution">
    <text evidence="7">The sequence shown here is derived from an EMBL/GenBank/DDBJ whole genome shotgun (WGS) entry which is preliminary data.</text>
</comment>
<dbReference type="InterPro" id="IPR006664">
    <property type="entry name" value="OMP_bac"/>
</dbReference>
<keyword evidence="8" id="KW-1185">Reference proteome</keyword>
<feature type="signal peptide" evidence="5">
    <location>
        <begin position="1"/>
        <end position="19"/>
    </location>
</feature>
<dbReference type="Gene3D" id="3.30.1330.60">
    <property type="entry name" value="OmpA-like domain"/>
    <property type="match status" value="1"/>
</dbReference>
<evidence type="ECO:0000256" key="1">
    <source>
        <dbReference type="ARBA" id="ARBA00004442"/>
    </source>
</evidence>
<dbReference type="InterPro" id="IPR036737">
    <property type="entry name" value="OmpA-like_sf"/>
</dbReference>
<gene>
    <name evidence="7" type="ORF">AAG747_06365</name>
</gene>
<name>A0AAW9S1P6_9BACT</name>
<sequence>MQVLWLLVGVLFMSTPAFSQCEYPGDNLVLNGSFELGYYGFASEYVYSSSRTRQGNFTVHYSAAFANPMNFHAEGDGNFMIVDGGKDWVVWEQAIAVLPDRNYEFSLQVATLDMLLGPPATLTLILNQNIETLKAPMDIDRWQTYRFAWFSGKQTELFVQIECGKAQFQGHDFALDNVTLTECLPGGLQKGTAELVEHPPHTPPRIKKKALKEREPEPFIKRNPPGTMETFEKLEVGTTVILENIFFDQSRADLREASLTELNKLANTLKKYPELRIAIIGHTDNVGHALLNWRLSVKRAQAVMNFLIGEGISRTRLKYKGMGDRMPLADNDTETGRKQNRRVEFKVEARN</sequence>
<evidence type="ECO:0000256" key="4">
    <source>
        <dbReference type="PROSITE-ProRule" id="PRU00473"/>
    </source>
</evidence>
<evidence type="ECO:0000313" key="7">
    <source>
        <dbReference type="EMBL" id="MEN7547522.1"/>
    </source>
</evidence>
<evidence type="ECO:0000313" key="8">
    <source>
        <dbReference type="Proteomes" id="UP001403385"/>
    </source>
</evidence>
<dbReference type="InterPro" id="IPR050330">
    <property type="entry name" value="Bact_OuterMem_StrucFunc"/>
</dbReference>
<evidence type="ECO:0000259" key="6">
    <source>
        <dbReference type="PROSITE" id="PS51123"/>
    </source>
</evidence>
<evidence type="ECO:0000256" key="2">
    <source>
        <dbReference type="ARBA" id="ARBA00023136"/>
    </source>
</evidence>
<dbReference type="CDD" id="cd07185">
    <property type="entry name" value="OmpA_C-like"/>
    <property type="match status" value="1"/>
</dbReference>
<dbReference type="PRINTS" id="PR01021">
    <property type="entry name" value="OMPADOMAIN"/>
</dbReference>
<keyword evidence="2 4" id="KW-0472">Membrane</keyword>
<dbReference type="InterPro" id="IPR006665">
    <property type="entry name" value="OmpA-like"/>
</dbReference>
<dbReference type="AlphaFoldDB" id="A0AAW9S1P6"/>
<comment type="subcellular location">
    <subcellularLocation>
        <location evidence="1">Cell outer membrane</location>
    </subcellularLocation>
</comment>
<dbReference type="RefSeq" id="WP_346820310.1">
    <property type="nucleotide sequence ID" value="NZ_JBDKWZ010000003.1"/>
</dbReference>
<dbReference type="PANTHER" id="PTHR30329:SF21">
    <property type="entry name" value="LIPOPROTEIN YIAD-RELATED"/>
    <property type="match status" value="1"/>
</dbReference>
<protein>
    <submittedName>
        <fullName evidence="7">OmpA family protein</fullName>
    </submittedName>
</protein>
<dbReference type="Pfam" id="PF00691">
    <property type="entry name" value="OmpA"/>
    <property type="match status" value="1"/>
</dbReference>
<reference evidence="7 8" key="1">
    <citation type="submission" date="2024-04" db="EMBL/GenBank/DDBJ databases">
        <title>Novel genus in family Flammeovirgaceae.</title>
        <authorList>
            <person name="Nguyen T.H."/>
            <person name="Vuong T.Q."/>
            <person name="Le H."/>
            <person name="Kim S.-G."/>
        </authorList>
    </citation>
    <scope>NUCLEOTIDE SEQUENCE [LARGE SCALE GENOMIC DNA]</scope>
    <source>
        <strain evidence="7 8">JCM 23209</strain>
    </source>
</reference>
<keyword evidence="5" id="KW-0732">Signal</keyword>